<dbReference type="GO" id="GO:0000930">
    <property type="term" value="C:gamma-tubulin complex"/>
    <property type="evidence" value="ECO:0007669"/>
    <property type="project" value="TreeGrafter"/>
</dbReference>
<keyword evidence="2 5" id="KW-0963">Cytoplasm</keyword>
<dbReference type="InterPro" id="IPR041470">
    <property type="entry name" value="GCP_N"/>
</dbReference>
<evidence type="ECO:0000256" key="6">
    <source>
        <dbReference type="SAM" id="MobiDB-lite"/>
    </source>
</evidence>
<name>A0A642V653_9ASCO</name>
<evidence type="ECO:0000259" key="8">
    <source>
        <dbReference type="Pfam" id="PF17681"/>
    </source>
</evidence>
<dbReference type="Gene3D" id="1.20.120.1900">
    <property type="entry name" value="Gamma-tubulin complex, C-terminal domain"/>
    <property type="match status" value="1"/>
</dbReference>
<dbReference type="GO" id="GO:0051225">
    <property type="term" value="P:spindle assembly"/>
    <property type="evidence" value="ECO:0007669"/>
    <property type="project" value="TreeGrafter"/>
</dbReference>
<dbReference type="Proteomes" id="UP000761534">
    <property type="component" value="Unassembled WGS sequence"/>
</dbReference>
<dbReference type="GO" id="GO:0051321">
    <property type="term" value="P:meiotic cell cycle"/>
    <property type="evidence" value="ECO:0007669"/>
    <property type="project" value="TreeGrafter"/>
</dbReference>
<feature type="domain" description="Gamma tubulin complex component protein N-terminal" evidence="8">
    <location>
        <begin position="152"/>
        <end position="390"/>
    </location>
</feature>
<dbReference type="OrthoDB" id="4083757at2759"/>
<dbReference type="InterPro" id="IPR042241">
    <property type="entry name" value="GCP_C_sf"/>
</dbReference>
<evidence type="ECO:0000256" key="4">
    <source>
        <dbReference type="ARBA" id="ARBA00023212"/>
    </source>
</evidence>
<dbReference type="GO" id="GO:0031122">
    <property type="term" value="P:cytoplasmic microtubule organization"/>
    <property type="evidence" value="ECO:0007669"/>
    <property type="project" value="TreeGrafter"/>
</dbReference>
<evidence type="ECO:0000313" key="10">
    <source>
        <dbReference type="Proteomes" id="UP000761534"/>
    </source>
</evidence>
<feature type="region of interest" description="Disordered" evidence="6">
    <location>
        <begin position="461"/>
        <end position="496"/>
    </location>
</feature>
<dbReference type="GO" id="GO:0007020">
    <property type="term" value="P:microtubule nucleation"/>
    <property type="evidence" value="ECO:0007669"/>
    <property type="project" value="InterPro"/>
</dbReference>
<feature type="compositionally biased region" description="Basic and acidic residues" evidence="6">
    <location>
        <begin position="463"/>
        <end position="477"/>
    </location>
</feature>
<feature type="domain" description="Gamma tubulin complex component C-terminal" evidence="7">
    <location>
        <begin position="582"/>
        <end position="810"/>
    </location>
</feature>
<gene>
    <name evidence="9" type="ORF">TRICI_002676</name>
</gene>
<dbReference type="PANTHER" id="PTHR19302">
    <property type="entry name" value="GAMMA TUBULIN COMPLEX PROTEIN"/>
    <property type="match status" value="1"/>
</dbReference>
<dbReference type="GO" id="GO:0005816">
    <property type="term" value="C:spindle pole body"/>
    <property type="evidence" value="ECO:0007669"/>
    <property type="project" value="UniProtKB-ARBA"/>
</dbReference>
<evidence type="ECO:0000256" key="5">
    <source>
        <dbReference type="RuleBase" id="RU363050"/>
    </source>
</evidence>
<dbReference type="AlphaFoldDB" id="A0A642V653"/>
<evidence type="ECO:0000259" key="7">
    <source>
        <dbReference type="Pfam" id="PF04130"/>
    </source>
</evidence>
<dbReference type="EMBL" id="SWFS01000181">
    <property type="protein sequence ID" value="KAA8915181.1"/>
    <property type="molecule type" value="Genomic_DNA"/>
</dbReference>
<dbReference type="Pfam" id="PF17681">
    <property type="entry name" value="GCP_N_terminal"/>
    <property type="match status" value="1"/>
</dbReference>
<evidence type="ECO:0000256" key="1">
    <source>
        <dbReference type="ARBA" id="ARBA00010337"/>
    </source>
</evidence>
<dbReference type="Pfam" id="PF04130">
    <property type="entry name" value="GCP_C_terminal"/>
    <property type="match status" value="1"/>
</dbReference>
<accession>A0A642V653</accession>
<keyword evidence="4 5" id="KW-0206">Cytoskeleton</keyword>
<evidence type="ECO:0000313" key="9">
    <source>
        <dbReference type="EMBL" id="KAA8915181.1"/>
    </source>
</evidence>
<comment type="caution">
    <text evidence="9">The sequence shown here is derived from an EMBL/GenBank/DDBJ whole genome shotgun (WGS) entry which is preliminary data.</text>
</comment>
<evidence type="ECO:0000256" key="2">
    <source>
        <dbReference type="ARBA" id="ARBA00022490"/>
    </source>
</evidence>
<dbReference type="GO" id="GO:0000922">
    <property type="term" value="C:spindle pole"/>
    <property type="evidence" value="ECO:0007669"/>
    <property type="project" value="InterPro"/>
</dbReference>
<reference evidence="9" key="1">
    <citation type="journal article" date="2019" name="G3 (Bethesda)">
        <title>Genome Assemblies of Two Rare Opportunistic Yeast Pathogens: Diutina rugosa (syn. Candida rugosa) and Trichomonascus ciferrii (syn. Candida ciferrii).</title>
        <authorList>
            <person name="Mixao V."/>
            <person name="Saus E."/>
            <person name="Hansen A.P."/>
            <person name="Lass-Florl C."/>
            <person name="Gabaldon T."/>
        </authorList>
    </citation>
    <scope>NUCLEOTIDE SEQUENCE</scope>
    <source>
        <strain evidence="9">CBS 4856</strain>
    </source>
</reference>
<keyword evidence="10" id="KW-1185">Reference proteome</keyword>
<comment type="subcellular location">
    <subcellularLocation>
        <location evidence="5">Cytoplasm</location>
        <location evidence="5">Cytoskeleton</location>
        <location evidence="5">Microtubule organizing center</location>
    </subcellularLocation>
</comment>
<keyword evidence="3 5" id="KW-0493">Microtubule</keyword>
<dbReference type="GO" id="GO:0051011">
    <property type="term" value="F:microtubule minus-end binding"/>
    <property type="evidence" value="ECO:0007669"/>
    <property type="project" value="TreeGrafter"/>
</dbReference>
<dbReference type="InterPro" id="IPR040457">
    <property type="entry name" value="GCP_C"/>
</dbReference>
<feature type="region of interest" description="Disordered" evidence="6">
    <location>
        <begin position="52"/>
        <end position="71"/>
    </location>
</feature>
<comment type="similarity">
    <text evidence="1 5">Belongs to the TUBGCP family.</text>
</comment>
<dbReference type="InterPro" id="IPR007259">
    <property type="entry name" value="GCP"/>
</dbReference>
<sequence>MRGFFGSSETYDPFLSVPERAKEVDVDVDESLLFRRAQLDFDAADNVEFDTSDPFGLNGSETVSEGHSEGSTDVLEIPEVEDGVLPFEKAKEPLKKTRFSWDEFYNIKELKQRVSPSVLLSERRDGNGQLDAIINNVEESLLIPTDLFLSCLSNVSLGRESLMFRFSRTRLVFKPVSPNHRFRISGCTAESLQGIADFCVKCGSQLMRLKYTVEMIQQKSSSPVLIAFADCLDRIGKSIESNSEALLRLDNETIVGLYNVVRPAARIVDLLTNLLGCGDISIPVRLNRLPKPWTLLNALYTRTLVFESSDSSLFHLTKLVLQRTSSSWLRSLEDIIGLGNQETFWRTAEYITESADSFVQVDDENSLLKLNPDKIPIFLDHQLAHLALQTLNCFMILARHGRRNINEALYALKKIKLDWCFNSKELSLLNTTLAEYKQRVEGIMSEGGNVLNQSKKHCSASRKAVESSRTDSSDDKPATSLIGEADPGGLGARPQNTPELQVTTMLQAMDGLTVENDEGQDEIGAICEHILMQKTGELGRFKQEIPMVICSAESFEEAIRLQNHLANKLVLDMFRQPDKLNLESHTILLRQVYLLGSGKLTGDIEYMLFDNPTGLNMVERPNWPPSASEINQTLSLVVEDTVESLPIAADVKRGGFLNFGLSTAGKPCTDSRKLKAIDELKLCYSVPEPLSLIITSKVCRMYDQVFSRLMRLLYTMHFLKSKQMMKRQEYQAARHFLWAVAGYIINNIINYHWKHFEEHNADSFETLVQQYHTTAKHISDDILIQTSHLDTIMSQILTDQPYEFHIHQLLDLLRHDHVHQQLQVMINYNSYYQ</sequence>
<dbReference type="PANTHER" id="PTHR19302:SF70">
    <property type="entry name" value="GAMMA-TUBULIN COMPLEX COMPONENT 6"/>
    <property type="match status" value="1"/>
</dbReference>
<evidence type="ECO:0000256" key="3">
    <source>
        <dbReference type="ARBA" id="ARBA00022701"/>
    </source>
</evidence>
<protein>
    <recommendedName>
        <fullName evidence="5">Spindle pole body component</fullName>
    </recommendedName>
</protein>
<dbReference type="GO" id="GO:0043015">
    <property type="term" value="F:gamma-tubulin binding"/>
    <property type="evidence" value="ECO:0007669"/>
    <property type="project" value="InterPro"/>
</dbReference>
<organism evidence="9 10">
    <name type="scientific">Trichomonascus ciferrii</name>
    <dbReference type="NCBI Taxonomy" id="44093"/>
    <lineage>
        <taxon>Eukaryota</taxon>
        <taxon>Fungi</taxon>
        <taxon>Dikarya</taxon>
        <taxon>Ascomycota</taxon>
        <taxon>Saccharomycotina</taxon>
        <taxon>Dipodascomycetes</taxon>
        <taxon>Dipodascales</taxon>
        <taxon>Trichomonascaceae</taxon>
        <taxon>Trichomonascus</taxon>
        <taxon>Trichomonascus ciferrii complex</taxon>
    </lineage>
</organism>
<dbReference type="GO" id="GO:0000278">
    <property type="term" value="P:mitotic cell cycle"/>
    <property type="evidence" value="ECO:0007669"/>
    <property type="project" value="TreeGrafter"/>
</dbReference>
<proteinExistence type="inferred from homology"/>
<dbReference type="VEuPathDB" id="FungiDB:TRICI_002676"/>
<dbReference type="GO" id="GO:0005874">
    <property type="term" value="C:microtubule"/>
    <property type="evidence" value="ECO:0007669"/>
    <property type="project" value="UniProtKB-KW"/>
</dbReference>